<keyword evidence="1" id="KW-0812">Transmembrane</keyword>
<keyword evidence="3" id="KW-1185">Reference proteome</keyword>
<keyword evidence="1" id="KW-0472">Membrane</keyword>
<feature type="transmembrane region" description="Helical" evidence="1">
    <location>
        <begin position="23"/>
        <end position="44"/>
    </location>
</feature>
<name>A0ABR5H5W0_9HYPH</name>
<keyword evidence="1" id="KW-1133">Transmembrane helix</keyword>
<dbReference type="EMBL" id="JTHG01000187">
    <property type="protein sequence ID" value="KMO19551.1"/>
    <property type="molecule type" value="Genomic_DNA"/>
</dbReference>
<dbReference type="Proteomes" id="UP000036471">
    <property type="component" value="Unassembled WGS sequence"/>
</dbReference>
<evidence type="ECO:0000256" key="1">
    <source>
        <dbReference type="SAM" id="Phobius"/>
    </source>
</evidence>
<protein>
    <submittedName>
        <fullName evidence="2">Uncharacterized protein</fullName>
    </submittedName>
</protein>
<evidence type="ECO:0000313" key="2">
    <source>
        <dbReference type="EMBL" id="KMO19551.1"/>
    </source>
</evidence>
<comment type="caution">
    <text evidence="2">The sequence shown here is derived from an EMBL/GenBank/DDBJ whole genome shotgun (WGS) entry which is preliminary data.</text>
</comment>
<sequence>MSLDLLASLFETPPVAIDATKQIIGFFSFSALIVALFTISFSFLRHSERRRWFIDRSFRFALWAAAWCCVVLVLRSLLGATHEGLSYVAVGPIVLIVLSLFVLALLEIPVVWVKLITDVLKRLGRRD</sequence>
<dbReference type="RefSeq" id="WP_048426464.1">
    <property type="nucleotide sequence ID" value="NZ_JTHF01000041.1"/>
</dbReference>
<feature type="transmembrane region" description="Helical" evidence="1">
    <location>
        <begin position="60"/>
        <end position="78"/>
    </location>
</feature>
<evidence type="ECO:0000313" key="3">
    <source>
        <dbReference type="Proteomes" id="UP000036471"/>
    </source>
</evidence>
<feature type="transmembrane region" description="Helical" evidence="1">
    <location>
        <begin position="84"/>
        <end position="106"/>
    </location>
</feature>
<accession>A0ABR5H5W0</accession>
<reference evidence="2 3" key="1">
    <citation type="submission" date="2014-11" db="EMBL/GenBank/DDBJ databases">
        <title>Comparative genomics of Methylobacterium species.</title>
        <authorList>
            <person name="Chaudhry V."/>
            <person name="Patil P.B."/>
        </authorList>
    </citation>
    <scope>NUCLEOTIDE SEQUENCE [LARGE SCALE GENOMIC DNA]</scope>
    <source>
        <strain evidence="2 3">SE3.6</strain>
    </source>
</reference>
<organism evidence="2 3">
    <name type="scientific">Methylobacterium indicum</name>
    <dbReference type="NCBI Taxonomy" id="1775910"/>
    <lineage>
        <taxon>Bacteria</taxon>
        <taxon>Pseudomonadati</taxon>
        <taxon>Pseudomonadota</taxon>
        <taxon>Alphaproteobacteria</taxon>
        <taxon>Hyphomicrobiales</taxon>
        <taxon>Methylobacteriaceae</taxon>
        <taxon>Methylobacterium</taxon>
    </lineage>
</organism>
<proteinExistence type="predicted"/>
<gene>
    <name evidence="2" type="ORF">QR79_19550</name>
</gene>